<gene>
    <name evidence="2" type="ORF">DFH08DRAFT_1070849</name>
</gene>
<proteinExistence type="predicted"/>
<dbReference type="AlphaFoldDB" id="A0AAD7F402"/>
<feature type="region of interest" description="Disordered" evidence="1">
    <location>
        <begin position="59"/>
        <end position="87"/>
    </location>
</feature>
<evidence type="ECO:0000256" key="1">
    <source>
        <dbReference type="SAM" id="MobiDB-lite"/>
    </source>
</evidence>
<evidence type="ECO:0000313" key="3">
    <source>
        <dbReference type="Proteomes" id="UP001218218"/>
    </source>
</evidence>
<feature type="region of interest" description="Disordered" evidence="1">
    <location>
        <begin position="121"/>
        <end position="167"/>
    </location>
</feature>
<keyword evidence="3" id="KW-1185">Reference proteome</keyword>
<organism evidence="2 3">
    <name type="scientific">Mycena albidolilacea</name>
    <dbReference type="NCBI Taxonomy" id="1033008"/>
    <lineage>
        <taxon>Eukaryota</taxon>
        <taxon>Fungi</taxon>
        <taxon>Dikarya</taxon>
        <taxon>Basidiomycota</taxon>
        <taxon>Agaricomycotina</taxon>
        <taxon>Agaricomycetes</taxon>
        <taxon>Agaricomycetidae</taxon>
        <taxon>Agaricales</taxon>
        <taxon>Marasmiineae</taxon>
        <taxon>Mycenaceae</taxon>
        <taxon>Mycena</taxon>
    </lineage>
</organism>
<protein>
    <submittedName>
        <fullName evidence="2">Uncharacterized protein</fullName>
    </submittedName>
</protein>
<dbReference type="EMBL" id="JARIHO010000001">
    <property type="protein sequence ID" value="KAJ7368077.1"/>
    <property type="molecule type" value="Genomic_DNA"/>
</dbReference>
<dbReference type="Proteomes" id="UP001218218">
    <property type="component" value="Unassembled WGS sequence"/>
</dbReference>
<reference evidence="2" key="1">
    <citation type="submission" date="2023-03" db="EMBL/GenBank/DDBJ databases">
        <title>Massive genome expansion in bonnet fungi (Mycena s.s.) driven by repeated elements and novel gene families across ecological guilds.</title>
        <authorList>
            <consortium name="Lawrence Berkeley National Laboratory"/>
            <person name="Harder C.B."/>
            <person name="Miyauchi S."/>
            <person name="Viragh M."/>
            <person name="Kuo A."/>
            <person name="Thoen E."/>
            <person name="Andreopoulos B."/>
            <person name="Lu D."/>
            <person name="Skrede I."/>
            <person name="Drula E."/>
            <person name="Henrissat B."/>
            <person name="Morin E."/>
            <person name="Kohler A."/>
            <person name="Barry K."/>
            <person name="LaButti K."/>
            <person name="Morin E."/>
            <person name="Salamov A."/>
            <person name="Lipzen A."/>
            <person name="Mereny Z."/>
            <person name="Hegedus B."/>
            <person name="Baldrian P."/>
            <person name="Stursova M."/>
            <person name="Weitz H."/>
            <person name="Taylor A."/>
            <person name="Grigoriev I.V."/>
            <person name="Nagy L.G."/>
            <person name="Martin F."/>
            <person name="Kauserud H."/>
        </authorList>
    </citation>
    <scope>NUCLEOTIDE SEQUENCE</scope>
    <source>
        <strain evidence="2">CBHHK002</strain>
    </source>
</reference>
<accession>A0AAD7F402</accession>
<feature type="compositionally biased region" description="Polar residues" evidence="1">
    <location>
        <begin position="66"/>
        <end position="87"/>
    </location>
</feature>
<feature type="compositionally biased region" description="Low complexity" evidence="1">
    <location>
        <begin position="158"/>
        <end position="167"/>
    </location>
</feature>
<sequence>MSAHYPRIASPGLDEELFGSRWRLLTDLNFAVDDDEASAETLLKTFDLSLYDDPKPSAFDDDARTAASTPAELTQDSFTDLRPSSSQNPFLSTPLRLKHFSKLSPSILRALLRSPSLRSPSFGDDSLDSNSNSLSPVGSPVPQWRPNNSPFVNANSDSQSPQPSLLLTPPPTANIPFSAQLSNPYRANVTSDHLKAREETDNSVHTTAFLIPQLDSLISPSAVRNFQRVIDQMKGVDSNSATEPTGIDDEISFLLLSSPHLSSPTSGDLLTPELDTHDVIPPPPPPGKHRTLGTLEDEFVTLLQQRAMEEEEDAAELRVLADRLERIAKGRRHLAAAIMERKNEQQKLNSESK</sequence>
<name>A0AAD7F402_9AGAR</name>
<comment type="caution">
    <text evidence="2">The sequence shown here is derived from an EMBL/GenBank/DDBJ whole genome shotgun (WGS) entry which is preliminary data.</text>
</comment>
<feature type="compositionally biased region" description="Polar residues" evidence="1">
    <location>
        <begin position="145"/>
        <end position="157"/>
    </location>
</feature>
<evidence type="ECO:0000313" key="2">
    <source>
        <dbReference type="EMBL" id="KAJ7368077.1"/>
    </source>
</evidence>